<dbReference type="AlphaFoldDB" id="A0A8S1RU22"/>
<comment type="caution">
    <text evidence="1">The sequence shown here is derived from an EMBL/GenBank/DDBJ whole genome shotgun (WGS) entry which is preliminary data.</text>
</comment>
<dbReference type="EMBL" id="CAJJDN010000295">
    <property type="protein sequence ID" value="CAD8130495.1"/>
    <property type="molecule type" value="Genomic_DNA"/>
</dbReference>
<proteinExistence type="predicted"/>
<name>A0A8S1RU22_9CILI</name>
<dbReference type="Proteomes" id="UP000692954">
    <property type="component" value="Unassembled WGS sequence"/>
</dbReference>
<organism evidence="1 2">
    <name type="scientific">Paramecium sonneborni</name>
    <dbReference type="NCBI Taxonomy" id="65129"/>
    <lineage>
        <taxon>Eukaryota</taxon>
        <taxon>Sar</taxon>
        <taxon>Alveolata</taxon>
        <taxon>Ciliophora</taxon>
        <taxon>Intramacronucleata</taxon>
        <taxon>Oligohymenophorea</taxon>
        <taxon>Peniculida</taxon>
        <taxon>Parameciidae</taxon>
        <taxon>Paramecium</taxon>
    </lineage>
</organism>
<reference evidence="1" key="1">
    <citation type="submission" date="2021-01" db="EMBL/GenBank/DDBJ databases">
        <authorList>
            <consortium name="Genoscope - CEA"/>
            <person name="William W."/>
        </authorList>
    </citation>
    <scope>NUCLEOTIDE SEQUENCE</scope>
</reference>
<accession>A0A8S1RU22</accession>
<gene>
    <name evidence="1" type="ORF">PSON_ATCC_30995.1.T2950007</name>
</gene>
<sequence>MAVKVEKFVNYYKEVCKIVDKQEVLKSKNHRRNCFIIFAAQKLPLKQKEYNLKYMSFEVKDIFKKQKQGNDEQLNFKFLIDFVLKSFSPLFFSFSLIRISYSDFLMIRSFHQSVVHTYDRKQQAKCNYEKETENAKQRNCIHDYYKNQFLYFYWQTIINQNQNYIYYHLFGIVHNS</sequence>
<evidence type="ECO:0000313" key="1">
    <source>
        <dbReference type="EMBL" id="CAD8130495.1"/>
    </source>
</evidence>
<protein>
    <submittedName>
        <fullName evidence="1">Uncharacterized protein</fullName>
    </submittedName>
</protein>
<keyword evidence="2" id="KW-1185">Reference proteome</keyword>
<evidence type="ECO:0000313" key="2">
    <source>
        <dbReference type="Proteomes" id="UP000692954"/>
    </source>
</evidence>